<protein>
    <recommendedName>
        <fullName evidence="2">Phosphoenolpyruvate carboxylase</fullName>
    </recommendedName>
</protein>
<dbReference type="EMBL" id="UINC01211379">
    <property type="protein sequence ID" value="SVE35252.1"/>
    <property type="molecule type" value="Genomic_DNA"/>
</dbReference>
<dbReference type="GO" id="GO:0006099">
    <property type="term" value="P:tricarboxylic acid cycle"/>
    <property type="evidence" value="ECO:0007669"/>
    <property type="project" value="InterPro"/>
</dbReference>
<proteinExistence type="predicted"/>
<evidence type="ECO:0008006" key="2">
    <source>
        <dbReference type="Google" id="ProtNLM"/>
    </source>
</evidence>
<dbReference type="Pfam" id="PF00311">
    <property type="entry name" value="PEPcase"/>
    <property type="match status" value="1"/>
</dbReference>
<organism evidence="1">
    <name type="scientific">marine metagenome</name>
    <dbReference type="NCBI Taxonomy" id="408172"/>
    <lineage>
        <taxon>unclassified sequences</taxon>
        <taxon>metagenomes</taxon>
        <taxon>ecological metagenomes</taxon>
    </lineage>
</organism>
<dbReference type="InterPro" id="IPR015813">
    <property type="entry name" value="Pyrv/PenolPyrv_kinase-like_dom"/>
</dbReference>
<feature type="non-terminal residue" evidence="1">
    <location>
        <position position="1"/>
    </location>
</feature>
<dbReference type="SUPFAM" id="SSF51621">
    <property type="entry name" value="Phosphoenolpyruvate/pyruvate domain"/>
    <property type="match status" value="1"/>
</dbReference>
<gene>
    <name evidence="1" type="ORF">METZ01_LOCUS488106</name>
</gene>
<dbReference type="InterPro" id="IPR021135">
    <property type="entry name" value="PEP_COase"/>
</dbReference>
<dbReference type="PANTHER" id="PTHR30523">
    <property type="entry name" value="PHOSPHOENOLPYRUVATE CARBOXYLASE"/>
    <property type="match status" value="1"/>
</dbReference>
<dbReference type="GO" id="GO:0005829">
    <property type="term" value="C:cytosol"/>
    <property type="evidence" value="ECO:0007669"/>
    <property type="project" value="TreeGrafter"/>
</dbReference>
<dbReference type="GO" id="GO:0015977">
    <property type="term" value="P:carbon fixation"/>
    <property type="evidence" value="ECO:0007669"/>
    <property type="project" value="InterPro"/>
</dbReference>
<name>A0A383CSS9_9ZZZZ</name>
<dbReference type="AlphaFoldDB" id="A0A383CSS9"/>
<dbReference type="GO" id="GO:0008964">
    <property type="term" value="F:phosphoenolpyruvate carboxylase activity"/>
    <property type="evidence" value="ECO:0007669"/>
    <property type="project" value="InterPro"/>
</dbReference>
<reference evidence="1" key="1">
    <citation type="submission" date="2018-05" db="EMBL/GenBank/DDBJ databases">
        <authorList>
            <person name="Lanie J.A."/>
            <person name="Ng W.-L."/>
            <person name="Kazmierczak K.M."/>
            <person name="Andrzejewski T.M."/>
            <person name="Davidsen T.M."/>
            <person name="Wayne K.J."/>
            <person name="Tettelin H."/>
            <person name="Glass J.I."/>
            <person name="Rusch D."/>
            <person name="Podicherti R."/>
            <person name="Tsui H.-C.T."/>
            <person name="Winkler M.E."/>
        </authorList>
    </citation>
    <scope>NUCLEOTIDE SEQUENCE</scope>
</reference>
<accession>A0A383CSS9</accession>
<dbReference type="PANTHER" id="PTHR30523:SF6">
    <property type="entry name" value="PHOSPHOENOLPYRUVATE CARBOXYLASE"/>
    <property type="match status" value="1"/>
</dbReference>
<evidence type="ECO:0000313" key="1">
    <source>
        <dbReference type="EMBL" id="SVE35252.1"/>
    </source>
</evidence>
<sequence>QKRLMLPAWLGTDTAFNQNLTGKDRHIMQEMIEEWPFFQTQVNMLEMVLSKADIEISGRYDQHLVPEHLQPLGEELRQRLSSLINRVNEIMNQGELLQNSPEIKQTLDLRHPYTDPLHLLQIELIKRCRSSNSNQLEQAHKALLVTIAGIAASMRNTG</sequence>